<evidence type="ECO:0000313" key="3">
    <source>
        <dbReference type="Proteomes" id="UP001433268"/>
    </source>
</evidence>
<evidence type="ECO:0000313" key="2">
    <source>
        <dbReference type="EMBL" id="KAK8067210.1"/>
    </source>
</evidence>
<dbReference type="RefSeq" id="XP_066663963.1">
    <property type="nucleotide sequence ID" value="XM_066818271.1"/>
</dbReference>
<reference evidence="2 3" key="1">
    <citation type="submission" date="2023-01" db="EMBL/GenBank/DDBJ databases">
        <title>Analysis of 21 Apiospora genomes using comparative genomics revels a genus with tremendous synthesis potential of carbohydrate active enzymes and secondary metabolites.</title>
        <authorList>
            <person name="Sorensen T."/>
        </authorList>
    </citation>
    <scope>NUCLEOTIDE SEQUENCE [LARGE SCALE GENOMIC DNA]</scope>
    <source>
        <strain evidence="2 3">CBS 114990</strain>
    </source>
</reference>
<dbReference type="CDD" id="cd07379">
    <property type="entry name" value="MPP_239FB"/>
    <property type="match status" value="1"/>
</dbReference>
<dbReference type="SUPFAM" id="SSF56300">
    <property type="entry name" value="Metallo-dependent phosphatases"/>
    <property type="match status" value="1"/>
</dbReference>
<comment type="caution">
    <text evidence="2">The sequence shown here is derived from an EMBL/GenBank/DDBJ whole genome shotgun (WGS) entry which is preliminary data.</text>
</comment>
<protein>
    <recommendedName>
        <fullName evidence="1">Calcineurin-like phosphoesterase domain-containing protein</fullName>
    </recommendedName>
</protein>
<keyword evidence="3" id="KW-1185">Reference proteome</keyword>
<proteinExistence type="predicted"/>
<dbReference type="Gene3D" id="3.60.21.10">
    <property type="match status" value="1"/>
</dbReference>
<dbReference type="InterPro" id="IPR051693">
    <property type="entry name" value="UPF0046_metallophosphoest"/>
</dbReference>
<accession>A0ABR1V7N8</accession>
<feature type="domain" description="Calcineurin-like phosphoesterase" evidence="1">
    <location>
        <begin position="6"/>
        <end position="219"/>
    </location>
</feature>
<dbReference type="GeneID" id="92051331"/>
<dbReference type="Pfam" id="PF00149">
    <property type="entry name" value="Metallophos"/>
    <property type="match status" value="1"/>
</dbReference>
<dbReference type="InterPro" id="IPR004843">
    <property type="entry name" value="Calcineurin-like_PHP"/>
</dbReference>
<dbReference type="InterPro" id="IPR029052">
    <property type="entry name" value="Metallo-depent_PP-like"/>
</dbReference>
<name>A0ABR1V7N8_9PEZI</name>
<dbReference type="EMBL" id="JAQQWN010000009">
    <property type="protein sequence ID" value="KAK8067210.1"/>
    <property type="molecule type" value="Genomic_DNA"/>
</dbReference>
<sequence length="342" mass="38481">MSVKTRILIVSDTHNQTFEIKDIHKTADVVIHCGDMSLYSNLADYQRVLETICQLPAKLKLCIAGNHDMGIDEGNFDKHLASRLDMDVRWGINKGEEVVRKEFGPLGEPRRLLAAAAKAGGVQFLEEGNYEFKLNNGAFLRLYASPYTPAKWRGRAFQYTYDEGHEFAIADNTQIVVTHGPPRGILDYTDGNQRAGCPQLYAAVAQARPLIHCFGHIHEAWGAKFVQWKETFSTGARRSARLSTHTEIDPDTTVILEQVQDLFAQKNDDAATVQAKAAKREEYTRQGYYYTSHCAGDARPIAQGKQTLMLDASYDYSESRKEILKHQWPFVVDIELPIAKDG</sequence>
<dbReference type="Proteomes" id="UP001433268">
    <property type="component" value="Unassembled WGS sequence"/>
</dbReference>
<gene>
    <name evidence="2" type="ORF">PG997_013957</name>
</gene>
<organism evidence="2 3">
    <name type="scientific">Apiospora hydei</name>
    <dbReference type="NCBI Taxonomy" id="1337664"/>
    <lineage>
        <taxon>Eukaryota</taxon>
        <taxon>Fungi</taxon>
        <taxon>Dikarya</taxon>
        <taxon>Ascomycota</taxon>
        <taxon>Pezizomycotina</taxon>
        <taxon>Sordariomycetes</taxon>
        <taxon>Xylariomycetidae</taxon>
        <taxon>Amphisphaeriales</taxon>
        <taxon>Apiosporaceae</taxon>
        <taxon>Apiospora</taxon>
    </lineage>
</organism>
<dbReference type="PANTHER" id="PTHR12905:SF0">
    <property type="entry name" value="CALCINEURIN-LIKE PHOSPHOESTERASE DOMAIN-CONTAINING PROTEIN"/>
    <property type="match status" value="1"/>
</dbReference>
<dbReference type="PANTHER" id="PTHR12905">
    <property type="entry name" value="METALLOPHOSPHOESTERASE"/>
    <property type="match status" value="1"/>
</dbReference>
<evidence type="ECO:0000259" key="1">
    <source>
        <dbReference type="Pfam" id="PF00149"/>
    </source>
</evidence>